<organism evidence="1 2">
    <name type="scientific">Candidatus Accumulibacter cognatus</name>
    <dbReference type="NCBI Taxonomy" id="2954383"/>
    <lineage>
        <taxon>Bacteria</taxon>
        <taxon>Pseudomonadati</taxon>
        <taxon>Pseudomonadota</taxon>
        <taxon>Betaproteobacteria</taxon>
        <taxon>Candidatus Accumulibacter</taxon>
    </lineage>
</organism>
<protein>
    <submittedName>
        <fullName evidence="1">Uncharacterized protein</fullName>
    </submittedName>
</protein>
<gene>
    <name evidence="1" type="ORF">AW06_000320</name>
</gene>
<dbReference type="RefSeq" id="WP_273704279.1">
    <property type="nucleotide sequence ID" value="NZ_JDST02000005.1"/>
</dbReference>
<reference evidence="1" key="1">
    <citation type="submission" date="2014-02" db="EMBL/GenBank/DDBJ databases">
        <title>Expanding our view of genomic diversity in Candidatus Accumulibacter clades.</title>
        <authorList>
            <person name="Skennerton C.T."/>
            <person name="Barr J.J."/>
            <person name="Slater F.R."/>
            <person name="Bond P.L."/>
            <person name="Tyson G.W."/>
        </authorList>
    </citation>
    <scope>NUCLEOTIDE SEQUENCE [LARGE SCALE GENOMIC DNA]</scope>
</reference>
<dbReference type="AlphaFoldDB" id="A0A080ML62"/>
<evidence type="ECO:0000313" key="1">
    <source>
        <dbReference type="EMBL" id="KFB78369.1"/>
    </source>
</evidence>
<dbReference type="STRING" id="1453999.AW06_000320"/>
<dbReference type="Proteomes" id="UP000021315">
    <property type="component" value="Unassembled WGS sequence"/>
</dbReference>
<sequence>MAATKRLDLEAMVGALTTKNNGGAMIAALKKLAARLGLAA</sequence>
<evidence type="ECO:0000313" key="2">
    <source>
        <dbReference type="Proteomes" id="UP000021315"/>
    </source>
</evidence>
<name>A0A080ML62_9PROT</name>
<accession>A0A080ML62</accession>
<comment type="caution">
    <text evidence="1">The sequence shown here is derived from an EMBL/GenBank/DDBJ whole genome shotgun (WGS) entry which is preliminary data.</text>
</comment>
<keyword evidence="2" id="KW-1185">Reference proteome</keyword>
<dbReference type="EMBL" id="JDST02000005">
    <property type="protein sequence ID" value="KFB78369.1"/>
    <property type="molecule type" value="Genomic_DNA"/>
</dbReference>
<proteinExistence type="predicted"/>